<dbReference type="InterPro" id="IPR039537">
    <property type="entry name" value="Retrotran_Ty1/copia-like"/>
</dbReference>
<dbReference type="Gene3D" id="3.30.420.10">
    <property type="entry name" value="Ribonuclease H-like superfamily/Ribonuclease H"/>
    <property type="match status" value="1"/>
</dbReference>
<dbReference type="Pfam" id="PF14223">
    <property type="entry name" value="Retrotran_gag_2"/>
    <property type="match status" value="1"/>
</dbReference>
<evidence type="ECO:0000256" key="4">
    <source>
        <dbReference type="ARBA" id="ARBA00022801"/>
    </source>
</evidence>
<reference evidence="7 8" key="1">
    <citation type="submission" date="2019-08" db="EMBL/GenBank/DDBJ databases">
        <title>Draft genome sequences of two oriental melons (Cucumis melo L. var makuwa).</title>
        <authorList>
            <person name="Kwon S.-Y."/>
        </authorList>
    </citation>
    <scope>NUCLEOTIDE SEQUENCE [LARGE SCALE GENOMIC DNA]</scope>
    <source>
        <strain evidence="8">cv. Chang Bougi</strain>
        <tissue evidence="7">Leaf</tissue>
    </source>
</reference>
<dbReference type="PANTHER" id="PTHR42648:SF22">
    <property type="entry name" value="REVERSE TRANSCRIPTASE TY1_COPIA-TYPE DOMAIN-CONTAINING PROTEIN"/>
    <property type="match status" value="1"/>
</dbReference>
<feature type="domain" description="Integrase catalytic" evidence="6">
    <location>
        <begin position="460"/>
        <end position="626"/>
    </location>
</feature>
<evidence type="ECO:0000313" key="7">
    <source>
        <dbReference type="EMBL" id="TYK13763.1"/>
    </source>
</evidence>
<accession>A0A5D3CPE0</accession>
<dbReference type="Proteomes" id="UP000321947">
    <property type="component" value="Unassembled WGS sequence"/>
</dbReference>
<keyword evidence="3" id="KW-0064">Aspartyl protease</keyword>
<dbReference type="PANTHER" id="PTHR42648">
    <property type="entry name" value="TRANSPOSASE, PUTATIVE-RELATED"/>
    <property type="match status" value="1"/>
</dbReference>
<sequence length="1267" mass="143322">MFLEGRHQFGFLTGETIRPSPGDALERLWKGEDSRIRSMLINSMEPQIGKPLLYAATAKDLWDTTQTLYSKRQNASRLYTLRKQVHNCKQGTLDVTTYFNKLSLLWQEMDLCRETVWDTPNDSTQYAKLEEADRVYDFLAGLNPKFDNVCGRILGQRALPSLMEVCFEVRLEEDRTNAMGVLTTPTIDSAAFSARSSNHDSDKNNGKSIPVCEHCKKQWHTKDQCWKLHGRPPGGKKRSSNEKQNSGRAYISETTPASTSQSTDPTVSQTKTPTLGAIAQSGMPQSLGLISVDGKNPWILDSGATDHLTGSSEHFISYAPCAGNEKIRIADGSLAPIAGKGQIVPFDGFALQNVLHVPKLSYNLLSISKITRELHCKAIFLPESVYFQDMSSGRTIGTARHSRGLYILDDDTSCSSLSRVSLLSSYFSTSEQDFDVSSLSCDVCIRAKQHRVSFPSQPYKPTQPFNLIHSDVWGPSKVTTSSGKRWFVTFIDDHTRLTWVYLISDKSEVPSIFQNFYHTIKTQFHTKIAILRSDNGREFQNHNLSEFLASKGIVHQTSCAYTPQQNGVAERKNRHLVEVARSLMLSTSLPSYLWGDAILTAAHLINRMPSRILHLQTPLDCLKESYPSTRLVSEVPLRVFGCTAYVHNFGPNQTKFTPRAQACVFVGYPLHHRGENVSEESNSIFEFVEPTPITVSDIDPHPIILPTNQVPWKTYYRRNLRKEVGSPTNQPPAPVQDFEPPRDQGMENPSTNNTMSENDKSDVAVLENMEEMNRDDETEVRIETSNDEAEQGHTRKLDEYDPSLDIPIALRKGTRSCTKHPICNYVSYDNLSPQFRAFTASLDSTIISKNIYTALECPEWNNAVMEEMKALEKNRTWEICALPKRHKTVGCKWVFSIKYKADGTLDRQRQAQFSQQVCKLQKSLYGLKQSPRAWFDRFTTFVKSQGYSQGHSDHTLFTKASKTEKIAILIVYVDDIVLTGDDQTEISQLKQRMGDEFEIKDLGNLKYFLGMEVARSKKGISVSQRKYTLDLLTETGMLGCRPADTPIEFNCKLGNSDDQVPVDKEQRLVGKLIYLSHTRPDISFAMSVVSQFMQTPYEKHMEAVNRILRYLKNTPDWARSVIDRKSTSGYCTFVWGNLVTWRSKKQSVVTRSSAKAEYSAMSLGICEEIWLQKVLSDLHQECETPLKLFCDNKVTISIANNPVQHDRTKHVEIDRHFIKERLDSGSICIPYIPSSQQIADVLTKGLLRPHFDLCVSKLGLIDIYLPT</sequence>
<dbReference type="InterPro" id="IPR001584">
    <property type="entry name" value="Integrase_cat-core"/>
</dbReference>
<keyword evidence="4" id="KW-0378">Hydrolase</keyword>
<dbReference type="SUPFAM" id="SSF53098">
    <property type="entry name" value="Ribonuclease H-like"/>
    <property type="match status" value="1"/>
</dbReference>
<dbReference type="GO" id="GO:0003676">
    <property type="term" value="F:nucleic acid binding"/>
    <property type="evidence" value="ECO:0007669"/>
    <property type="project" value="InterPro"/>
</dbReference>
<dbReference type="GO" id="GO:0046872">
    <property type="term" value="F:metal ion binding"/>
    <property type="evidence" value="ECO:0007669"/>
    <property type="project" value="UniProtKB-KW"/>
</dbReference>
<evidence type="ECO:0000256" key="3">
    <source>
        <dbReference type="ARBA" id="ARBA00022750"/>
    </source>
</evidence>
<evidence type="ECO:0000256" key="2">
    <source>
        <dbReference type="ARBA" id="ARBA00022723"/>
    </source>
</evidence>
<keyword evidence="1" id="KW-0645">Protease</keyword>
<dbReference type="CDD" id="cd09272">
    <property type="entry name" value="RNase_HI_RT_Ty1"/>
    <property type="match status" value="1"/>
</dbReference>
<feature type="compositionally biased region" description="Basic and acidic residues" evidence="5">
    <location>
        <begin position="779"/>
        <end position="794"/>
    </location>
</feature>
<organism evidence="7 8">
    <name type="scientific">Cucumis melo var. makuwa</name>
    <name type="common">Oriental melon</name>
    <dbReference type="NCBI Taxonomy" id="1194695"/>
    <lineage>
        <taxon>Eukaryota</taxon>
        <taxon>Viridiplantae</taxon>
        <taxon>Streptophyta</taxon>
        <taxon>Embryophyta</taxon>
        <taxon>Tracheophyta</taxon>
        <taxon>Spermatophyta</taxon>
        <taxon>Magnoliopsida</taxon>
        <taxon>eudicotyledons</taxon>
        <taxon>Gunneridae</taxon>
        <taxon>Pentapetalae</taxon>
        <taxon>rosids</taxon>
        <taxon>fabids</taxon>
        <taxon>Cucurbitales</taxon>
        <taxon>Cucurbitaceae</taxon>
        <taxon>Benincaseae</taxon>
        <taxon>Cucumis</taxon>
    </lineage>
</organism>
<dbReference type="Pfam" id="PF22936">
    <property type="entry name" value="Pol_BBD"/>
    <property type="match status" value="1"/>
</dbReference>
<dbReference type="InterPro" id="IPR036397">
    <property type="entry name" value="RNaseH_sf"/>
</dbReference>
<dbReference type="GO" id="GO:0004190">
    <property type="term" value="F:aspartic-type endopeptidase activity"/>
    <property type="evidence" value="ECO:0007669"/>
    <property type="project" value="UniProtKB-KW"/>
</dbReference>
<name>A0A5D3CPE0_CUCMM</name>
<dbReference type="SUPFAM" id="SSF56672">
    <property type="entry name" value="DNA/RNA polymerases"/>
    <property type="match status" value="1"/>
</dbReference>
<evidence type="ECO:0000313" key="8">
    <source>
        <dbReference type="Proteomes" id="UP000321947"/>
    </source>
</evidence>
<dbReference type="GO" id="GO:0015074">
    <property type="term" value="P:DNA integration"/>
    <property type="evidence" value="ECO:0007669"/>
    <property type="project" value="InterPro"/>
</dbReference>
<dbReference type="InterPro" id="IPR057670">
    <property type="entry name" value="SH3_retrovirus"/>
</dbReference>
<dbReference type="InterPro" id="IPR043502">
    <property type="entry name" value="DNA/RNA_pol_sf"/>
</dbReference>
<dbReference type="InterPro" id="IPR054722">
    <property type="entry name" value="PolX-like_BBD"/>
</dbReference>
<protein>
    <submittedName>
        <fullName evidence="7">Beta-galactosidase</fullName>
    </submittedName>
</protein>
<keyword evidence="2" id="KW-0479">Metal-binding</keyword>
<dbReference type="Pfam" id="PF07727">
    <property type="entry name" value="RVT_2"/>
    <property type="match status" value="1"/>
</dbReference>
<dbReference type="Pfam" id="PF25597">
    <property type="entry name" value="SH3_retrovirus"/>
    <property type="match status" value="1"/>
</dbReference>
<dbReference type="InterPro" id="IPR013103">
    <property type="entry name" value="RVT_2"/>
</dbReference>
<dbReference type="GO" id="GO:0006508">
    <property type="term" value="P:proteolysis"/>
    <property type="evidence" value="ECO:0007669"/>
    <property type="project" value="UniProtKB-KW"/>
</dbReference>
<feature type="region of interest" description="Disordered" evidence="5">
    <location>
        <begin position="773"/>
        <end position="794"/>
    </location>
</feature>
<dbReference type="PROSITE" id="PS50994">
    <property type="entry name" value="INTEGRASE"/>
    <property type="match status" value="1"/>
</dbReference>
<dbReference type="EMBL" id="SSTD01009754">
    <property type="protein sequence ID" value="TYK13763.1"/>
    <property type="molecule type" value="Genomic_DNA"/>
</dbReference>
<evidence type="ECO:0000256" key="5">
    <source>
        <dbReference type="SAM" id="MobiDB-lite"/>
    </source>
</evidence>
<feature type="compositionally biased region" description="Polar residues" evidence="5">
    <location>
        <begin position="747"/>
        <end position="756"/>
    </location>
</feature>
<evidence type="ECO:0000256" key="1">
    <source>
        <dbReference type="ARBA" id="ARBA00022670"/>
    </source>
</evidence>
<evidence type="ECO:0000259" key="6">
    <source>
        <dbReference type="PROSITE" id="PS50994"/>
    </source>
</evidence>
<dbReference type="AlphaFoldDB" id="A0A5D3CPE0"/>
<feature type="compositionally biased region" description="Polar residues" evidence="5">
    <location>
        <begin position="242"/>
        <end position="270"/>
    </location>
</feature>
<feature type="compositionally biased region" description="Basic residues" evidence="5">
    <location>
        <begin position="228"/>
        <end position="238"/>
    </location>
</feature>
<proteinExistence type="predicted"/>
<dbReference type="Pfam" id="PF00665">
    <property type="entry name" value="rve"/>
    <property type="match status" value="1"/>
</dbReference>
<feature type="region of interest" description="Disordered" evidence="5">
    <location>
        <begin position="723"/>
        <end position="758"/>
    </location>
</feature>
<feature type="region of interest" description="Disordered" evidence="5">
    <location>
        <begin position="226"/>
        <end position="270"/>
    </location>
</feature>
<gene>
    <name evidence="7" type="ORF">E5676_scaffold488G00220</name>
</gene>
<dbReference type="InterPro" id="IPR012337">
    <property type="entry name" value="RNaseH-like_sf"/>
</dbReference>
<comment type="caution">
    <text evidence="7">The sequence shown here is derived from an EMBL/GenBank/DDBJ whole genome shotgun (WGS) entry which is preliminary data.</text>
</comment>